<dbReference type="KEGG" id="hir:HETIRDRAFT_449264"/>
<dbReference type="HOGENOM" id="CLU_1115869_0_0_1"/>
<dbReference type="AlphaFoldDB" id="W4KE17"/>
<keyword evidence="2" id="KW-1185">Reference proteome</keyword>
<dbReference type="eggNOG" id="ENOG502S952">
    <property type="taxonomic scope" value="Eukaryota"/>
</dbReference>
<dbReference type="Proteomes" id="UP000030671">
    <property type="component" value="Unassembled WGS sequence"/>
</dbReference>
<dbReference type="OrthoDB" id="2588098at2759"/>
<reference evidence="1 2" key="1">
    <citation type="journal article" date="2012" name="New Phytol.">
        <title>Insight into trade-off between wood decay and parasitism from the genome of a fungal forest pathogen.</title>
        <authorList>
            <person name="Olson A."/>
            <person name="Aerts A."/>
            <person name="Asiegbu F."/>
            <person name="Belbahri L."/>
            <person name="Bouzid O."/>
            <person name="Broberg A."/>
            <person name="Canback B."/>
            <person name="Coutinho P.M."/>
            <person name="Cullen D."/>
            <person name="Dalman K."/>
            <person name="Deflorio G."/>
            <person name="van Diepen L.T."/>
            <person name="Dunand C."/>
            <person name="Duplessis S."/>
            <person name="Durling M."/>
            <person name="Gonthier P."/>
            <person name="Grimwood J."/>
            <person name="Fossdal C.G."/>
            <person name="Hansson D."/>
            <person name="Henrissat B."/>
            <person name="Hietala A."/>
            <person name="Himmelstrand K."/>
            <person name="Hoffmeister D."/>
            <person name="Hogberg N."/>
            <person name="James T.Y."/>
            <person name="Karlsson M."/>
            <person name="Kohler A."/>
            <person name="Kues U."/>
            <person name="Lee Y.H."/>
            <person name="Lin Y.C."/>
            <person name="Lind M."/>
            <person name="Lindquist E."/>
            <person name="Lombard V."/>
            <person name="Lucas S."/>
            <person name="Lunden K."/>
            <person name="Morin E."/>
            <person name="Murat C."/>
            <person name="Park J."/>
            <person name="Raffaello T."/>
            <person name="Rouze P."/>
            <person name="Salamov A."/>
            <person name="Schmutz J."/>
            <person name="Solheim H."/>
            <person name="Stahlberg J."/>
            <person name="Velez H."/>
            <person name="de Vries R.P."/>
            <person name="Wiebenga A."/>
            <person name="Woodward S."/>
            <person name="Yakovlev I."/>
            <person name="Garbelotto M."/>
            <person name="Martin F."/>
            <person name="Grigoriev I.V."/>
            <person name="Stenlid J."/>
        </authorList>
    </citation>
    <scope>NUCLEOTIDE SEQUENCE [LARGE SCALE GENOMIC DNA]</scope>
    <source>
        <strain evidence="1 2">TC 32-1</strain>
    </source>
</reference>
<evidence type="ECO:0000313" key="2">
    <source>
        <dbReference type="Proteomes" id="UP000030671"/>
    </source>
</evidence>
<dbReference type="GeneID" id="20675929"/>
<proteinExistence type="predicted"/>
<gene>
    <name evidence="1" type="ORF">HETIRDRAFT_449264</name>
</gene>
<dbReference type="RefSeq" id="XP_009543339.1">
    <property type="nucleotide sequence ID" value="XM_009545044.1"/>
</dbReference>
<dbReference type="InParanoid" id="W4KE17"/>
<sequence length="249" mass="29250">MPRTFRPGYLQLLRKKELEMGFTHAENVEYSGIEDKESDEDDGKTKRVSLHGVAYVRFPEQVDVDLSEEVKKKLRHMDDYFSEGHKSYELLLSLTDPYFAHKRHCIQPQTGGPEAVGLRQVYWDERFRPPEAEDGEQWAVLRNLSRREYLHGKAIQELNDRDHRHERQWTVRDLESVGFGEVLCLRSFWSQTEEGSPYSWDYSRGVWVGNQFDIVLEQDLKKAMEKEQWKGVSEGALAEVLKVCQKKQI</sequence>
<evidence type="ECO:0000313" key="1">
    <source>
        <dbReference type="EMBL" id="ETW83560.1"/>
    </source>
</evidence>
<protein>
    <submittedName>
        <fullName evidence="1">Uncharacterized protein</fullName>
    </submittedName>
</protein>
<dbReference type="EMBL" id="KI925456">
    <property type="protein sequence ID" value="ETW83560.1"/>
    <property type="molecule type" value="Genomic_DNA"/>
</dbReference>
<organism evidence="1 2">
    <name type="scientific">Heterobasidion irregulare (strain TC 32-1)</name>
    <dbReference type="NCBI Taxonomy" id="747525"/>
    <lineage>
        <taxon>Eukaryota</taxon>
        <taxon>Fungi</taxon>
        <taxon>Dikarya</taxon>
        <taxon>Basidiomycota</taxon>
        <taxon>Agaricomycotina</taxon>
        <taxon>Agaricomycetes</taxon>
        <taxon>Russulales</taxon>
        <taxon>Bondarzewiaceae</taxon>
        <taxon>Heterobasidion</taxon>
        <taxon>Heterobasidion annosum species complex</taxon>
    </lineage>
</organism>
<name>W4KE17_HETIT</name>
<accession>W4KE17</accession>